<dbReference type="AlphaFoldDB" id="A0A0B7C686"/>
<protein>
    <submittedName>
        <fullName evidence="1">Uncharacterized protein</fullName>
    </submittedName>
</protein>
<dbReference type="EMBL" id="HACG01053074">
    <property type="protein sequence ID" value="CEK99945.1"/>
    <property type="molecule type" value="Transcribed_RNA"/>
</dbReference>
<reference evidence="1" key="1">
    <citation type="submission" date="2014-12" db="EMBL/GenBank/DDBJ databases">
        <title>Insight into the proteome of Arion vulgaris.</title>
        <authorList>
            <person name="Aradska J."/>
            <person name="Bulat T."/>
            <person name="Smidak R."/>
            <person name="Sarate P."/>
            <person name="Gangsoo J."/>
            <person name="Sialana F."/>
            <person name="Bilban M."/>
            <person name="Lubec G."/>
        </authorList>
    </citation>
    <scope>NUCLEOTIDE SEQUENCE</scope>
    <source>
        <tissue evidence="1">Skin</tissue>
    </source>
</reference>
<name>A0A0B7C686_9EUPU</name>
<feature type="non-terminal residue" evidence="1">
    <location>
        <position position="1"/>
    </location>
</feature>
<evidence type="ECO:0000313" key="1">
    <source>
        <dbReference type="EMBL" id="CEK99945.1"/>
    </source>
</evidence>
<organism evidence="1">
    <name type="scientific">Arion vulgaris</name>
    <dbReference type="NCBI Taxonomy" id="1028688"/>
    <lineage>
        <taxon>Eukaryota</taxon>
        <taxon>Metazoa</taxon>
        <taxon>Spiralia</taxon>
        <taxon>Lophotrochozoa</taxon>
        <taxon>Mollusca</taxon>
        <taxon>Gastropoda</taxon>
        <taxon>Heterobranchia</taxon>
        <taxon>Euthyneura</taxon>
        <taxon>Panpulmonata</taxon>
        <taxon>Eupulmonata</taxon>
        <taxon>Stylommatophora</taxon>
        <taxon>Helicina</taxon>
        <taxon>Arionoidea</taxon>
        <taxon>Arionidae</taxon>
        <taxon>Arion</taxon>
    </lineage>
</organism>
<feature type="non-terminal residue" evidence="1">
    <location>
        <position position="67"/>
    </location>
</feature>
<proteinExistence type="predicted"/>
<sequence>DIDSKNDSCSQGEIITDILKKHKDVGVSYPESPNCRDVDSPTVNEENQVSEEEYVLKCIYCEATYTR</sequence>
<accession>A0A0B7C686</accession>
<gene>
    <name evidence="1" type="primary">ORF222501</name>
</gene>